<sequence>MPKPSHYFFETSIPQSSINKILRPIITLPTSAILISIHQLSWLIMEINYFQSPTNINSWKSLPSEESLEIVKNVPFSWTDNQIINSHNHSLGEDRTSIIS</sequence>
<protein>
    <submittedName>
        <fullName evidence="1">Uncharacterized protein</fullName>
    </submittedName>
</protein>
<accession>A0A9Q3IDZ0</accession>
<dbReference type="EMBL" id="AVOT02040422">
    <property type="protein sequence ID" value="MBW0535645.1"/>
    <property type="molecule type" value="Genomic_DNA"/>
</dbReference>
<reference evidence="1" key="1">
    <citation type="submission" date="2021-03" db="EMBL/GenBank/DDBJ databases">
        <title>Draft genome sequence of rust myrtle Austropuccinia psidii MF-1, a brazilian biotype.</title>
        <authorList>
            <person name="Quecine M.C."/>
            <person name="Pachon D.M.R."/>
            <person name="Bonatelli M.L."/>
            <person name="Correr F.H."/>
            <person name="Franceschini L.M."/>
            <person name="Leite T.F."/>
            <person name="Margarido G.R.A."/>
            <person name="Almeida C.A."/>
            <person name="Ferrarezi J.A."/>
            <person name="Labate C.A."/>
        </authorList>
    </citation>
    <scope>NUCLEOTIDE SEQUENCE</scope>
    <source>
        <strain evidence="1">MF-1</strain>
    </source>
</reference>
<gene>
    <name evidence="1" type="ORF">O181_075360</name>
</gene>
<evidence type="ECO:0000313" key="2">
    <source>
        <dbReference type="Proteomes" id="UP000765509"/>
    </source>
</evidence>
<dbReference type="OrthoDB" id="2498244at2759"/>
<dbReference type="AlphaFoldDB" id="A0A9Q3IDZ0"/>
<name>A0A9Q3IDZ0_9BASI</name>
<proteinExistence type="predicted"/>
<comment type="caution">
    <text evidence="1">The sequence shown here is derived from an EMBL/GenBank/DDBJ whole genome shotgun (WGS) entry which is preliminary data.</text>
</comment>
<dbReference type="Proteomes" id="UP000765509">
    <property type="component" value="Unassembled WGS sequence"/>
</dbReference>
<organism evidence="1 2">
    <name type="scientific">Austropuccinia psidii MF-1</name>
    <dbReference type="NCBI Taxonomy" id="1389203"/>
    <lineage>
        <taxon>Eukaryota</taxon>
        <taxon>Fungi</taxon>
        <taxon>Dikarya</taxon>
        <taxon>Basidiomycota</taxon>
        <taxon>Pucciniomycotina</taxon>
        <taxon>Pucciniomycetes</taxon>
        <taxon>Pucciniales</taxon>
        <taxon>Sphaerophragmiaceae</taxon>
        <taxon>Austropuccinia</taxon>
    </lineage>
</organism>
<keyword evidence="2" id="KW-1185">Reference proteome</keyword>
<evidence type="ECO:0000313" key="1">
    <source>
        <dbReference type="EMBL" id="MBW0535645.1"/>
    </source>
</evidence>